<accession>A0ABR4L4I8</accession>
<dbReference type="RefSeq" id="XP_070904369.1">
    <property type="nucleotide sequence ID" value="XM_071044299.1"/>
</dbReference>
<dbReference type="SUPFAM" id="SSF56281">
    <property type="entry name" value="Metallo-hydrolase/oxidoreductase"/>
    <property type="match status" value="1"/>
</dbReference>
<feature type="domain" description="Metallo-beta-lactamase" evidence="1">
    <location>
        <begin position="33"/>
        <end position="199"/>
    </location>
</feature>
<dbReference type="InterPro" id="IPR001279">
    <property type="entry name" value="Metallo-B-lactamas"/>
</dbReference>
<keyword evidence="3" id="KW-1185">Reference proteome</keyword>
<comment type="caution">
    <text evidence="2">The sequence shown here is derived from an EMBL/GenBank/DDBJ whole genome shotgun (WGS) entry which is preliminary data.</text>
</comment>
<dbReference type="InterPro" id="IPR050855">
    <property type="entry name" value="NDM-1-like"/>
</dbReference>
<organism evidence="2 3">
    <name type="scientific">Aspergillus pseudodeflectus</name>
    <dbReference type="NCBI Taxonomy" id="176178"/>
    <lineage>
        <taxon>Eukaryota</taxon>
        <taxon>Fungi</taxon>
        <taxon>Dikarya</taxon>
        <taxon>Ascomycota</taxon>
        <taxon>Pezizomycotina</taxon>
        <taxon>Eurotiomycetes</taxon>
        <taxon>Eurotiomycetidae</taxon>
        <taxon>Eurotiales</taxon>
        <taxon>Aspergillaceae</taxon>
        <taxon>Aspergillus</taxon>
        <taxon>Aspergillus subgen. Nidulantes</taxon>
    </lineage>
</organism>
<dbReference type="PANTHER" id="PTHR42951:SF14">
    <property type="entry name" value="METALLO-BETA-LACTAMASE SUPERFAMILY PROTEIN"/>
    <property type="match status" value="1"/>
</dbReference>
<evidence type="ECO:0000313" key="3">
    <source>
        <dbReference type="Proteomes" id="UP001610444"/>
    </source>
</evidence>
<dbReference type="PANTHER" id="PTHR42951">
    <property type="entry name" value="METALLO-BETA-LACTAMASE DOMAIN-CONTAINING"/>
    <property type="match status" value="1"/>
</dbReference>
<proteinExistence type="predicted"/>
<dbReference type="InterPro" id="IPR036866">
    <property type="entry name" value="RibonucZ/Hydroxyglut_hydro"/>
</dbReference>
<evidence type="ECO:0000259" key="1">
    <source>
        <dbReference type="SMART" id="SM00849"/>
    </source>
</evidence>
<evidence type="ECO:0000313" key="2">
    <source>
        <dbReference type="EMBL" id="KAL2859435.1"/>
    </source>
</evidence>
<dbReference type="EMBL" id="JBFXLR010000003">
    <property type="protein sequence ID" value="KAL2859435.1"/>
    <property type="molecule type" value="Genomic_DNA"/>
</dbReference>
<dbReference type="GeneID" id="98159463"/>
<dbReference type="SMART" id="SM00849">
    <property type="entry name" value="Lactamase_B"/>
    <property type="match status" value="1"/>
</dbReference>
<name>A0ABR4L4I8_9EURO</name>
<gene>
    <name evidence="2" type="ORF">BJX68DRAFT_261874</name>
</gene>
<sequence length="268" mass="29380">MDTRSSILQVDVHVSSRLPLAIKHLNEPSSFSPVSCTLIHGANSAVLVDTPFSISQTEDVAAWIKTTAPEKDLCYLYITRGHGDHWLGTATLRKLWPNLRALATPGTIPAVGEMELAEATSPSTFELEAHEFHVVEVGHMDTFNTTVLHVPSIRLVVEADAIYGDASILARPTRLPKGRSGCAHSIRLRHWTHRLVAGHKRAGAADGLINLHKTRQYILDFEDAVAKASNWKEVAEDVTEMSSTIWETKTSPGPAPQFCYARSGLLGF</sequence>
<dbReference type="Proteomes" id="UP001610444">
    <property type="component" value="Unassembled WGS sequence"/>
</dbReference>
<protein>
    <submittedName>
        <fullName evidence="2">Beta-lactamase-like protein</fullName>
    </submittedName>
</protein>
<reference evidence="2 3" key="1">
    <citation type="submission" date="2024-07" db="EMBL/GenBank/DDBJ databases">
        <title>Section-level genome sequencing and comparative genomics of Aspergillus sections Usti and Cavernicolus.</title>
        <authorList>
            <consortium name="Lawrence Berkeley National Laboratory"/>
            <person name="Nybo J.L."/>
            <person name="Vesth T.C."/>
            <person name="Theobald S."/>
            <person name="Frisvad J.C."/>
            <person name="Larsen T.O."/>
            <person name="Kjaerboelling I."/>
            <person name="Rothschild-Mancinelli K."/>
            <person name="Lyhne E.K."/>
            <person name="Kogle M.E."/>
            <person name="Barry K."/>
            <person name="Clum A."/>
            <person name="Na H."/>
            <person name="Ledsgaard L."/>
            <person name="Lin J."/>
            <person name="Lipzen A."/>
            <person name="Kuo A."/>
            <person name="Riley R."/>
            <person name="Mondo S."/>
            <person name="LaButti K."/>
            <person name="Haridas S."/>
            <person name="Pangalinan J."/>
            <person name="Salamov A.A."/>
            <person name="Simmons B.A."/>
            <person name="Magnuson J.K."/>
            <person name="Chen J."/>
            <person name="Drula E."/>
            <person name="Henrissat B."/>
            <person name="Wiebenga A."/>
            <person name="Lubbers R.J."/>
            <person name="Gomes A.C."/>
            <person name="Macurrencykelacurrency M.R."/>
            <person name="Stajich J."/>
            <person name="Grigoriev I.V."/>
            <person name="Mortensen U.H."/>
            <person name="De vries R.P."/>
            <person name="Baker S.E."/>
            <person name="Andersen M.R."/>
        </authorList>
    </citation>
    <scope>NUCLEOTIDE SEQUENCE [LARGE SCALE GENOMIC DNA]</scope>
    <source>
        <strain evidence="2 3">CBS 756.74</strain>
    </source>
</reference>
<dbReference type="Gene3D" id="3.60.15.10">
    <property type="entry name" value="Ribonuclease Z/Hydroxyacylglutathione hydrolase-like"/>
    <property type="match status" value="1"/>
</dbReference>